<proteinExistence type="predicted"/>
<organism evidence="2 3">
    <name type="scientific">Blepharisma stoltei</name>
    <dbReference type="NCBI Taxonomy" id="1481888"/>
    <lineage>
        <taxon>Eukaryota</taxon>
        <taxon>Sar</taxon>
        <taxon>Alveolata</taxon>
        <taxon>Ciliophora</taxon>
        <taxon>Postciliodesmatophora</taxon>
        <taxon>Heterotrichea</taxon>
        <taxon>Heterotrichida</taxon>
        <taxon>Blepharismidae</taxon>
        <taxon>Blepharisma</taxon>
    </lineage>
</organism>
<keyword evidence="3" id="KW-1185">Reference proteome</keyword>
<comment type="caution">
    <text evidence="2">The sequence shown here is derived from an EMBL/GenBank/DDBJ whole genome shotgun (WGS) entry which is preliminary data.</text>
</comment>
<sequence>MSYIKKALAKESPKNFNKLSMTIKDLNSDDYSIASRLSRRSTGKSSSSNKSFDMQSATKRQPLSKRNYSSEGKHKEPIRLHLNLKSISKQCTNSMSNPLRISMNLMKAHEFIDPEVETTIPSAHEYLSNTPKIKHHIPFIDDLNSTKIDQAYYFNEDLQLSSYLPFDREKASFESLIKKKGPLSKEHVEKELSLKYKTSRKIVLVPRNEEKELPASVVVCEGNAIKLYDINFKD</sequence>
<name>A0AAU9JTD7_9CILI</name>
<reference evidence="2" key="1">
    <citation type="submission" date="2021-09" db="EMBL/GenBank/DDBJ databases">
        <authorList>
            <consortium name="AG Swart"/>
            <person name="Singh M."/>
            <person name="Singh A."/>
            <person name="Seah K."/>
            <person name="Emmerich C."/>
        </authorList>
    </citation>
    <scope>NUCLEOTIDE SEQUENCE</scope>
    <source>
        <strain evidence="2">ATCC30299</strain>
    </source>
</reference>
<accession>A0AAU9JTD7</accession>
<evidence type="ECO:0000256" key="1">
    <source>
        <dbReference type="SAM" id="MobiDB-lite"/>
    </source>
</evidence>
<evidence type="ECO:0000313" key="2">
    <source>
        <dbReference type="EMBL" id="CAG9324961.1"/>
    </source>
</evidence>
<protein>
    <submittedName>
        <fullName evidence="2">Uncharacterized protein</fullName>
    </submittedName>
</protein>
<dbReference type="AlphaFoldDB" id="A0AAU9JTD7"/>
<feature type="region of interest" description="Disordered" evidence="1">
    <location>
        <begin position="36"/>
        <end position="75"/>
    </location>
</feature>
<dbReference type="Proteomes" id="UP001162131">
    <property type="component" value="Unassembled WGS sequence"/>
</dbReference>
<dbReference type="EMBL" id="CAJZBQ010000037">
    <property type="protein sequence ID" value="CAG9324961.1"/>
    <property type="molecule type" value="Genomic_DNA"/>
</dbReference>
<feature type="compositionally biased region" description="Polar residues" evidence="1">
    <location>
        <begin position="52"/>
        <end position="70"/>
    </location>
</feature>
<gene>
    <name evidence="2" type="ORF">BSTOLATCC_MIC37707</name>
</gene>
<evidence type="ECO:0000313" key="3">
    <source>
        <dbReference type="Proteomes" id="UP001162131"/>
    </source>
</evidence>